<dbReference type="AlphaFoldDB" id="A0A830HJJ4"/>
<name>A0A830HJJ4_9CHLO</name>
<accession>A0A830HJJ4</accession>
<keyword evidence="1" id="KW-0732">Signal</keyword>
<dbReference type="OrthoDB" id="1916780at2759"/>
<sequence length="226" mass="23589">MLASFSVAPVIAAVSAANLANPLEAYAAYGNAPGAGGAGGAAATGDASAIKFNTFYGAATSPVNYGGVGGTTKAKARYSFDYPATFTEDTVGKVDKGTKGIDCRFVGPSGERIFVISLLNEGMDSQGFNLKDPQKALSSLTNSDTVVQDLVLNAKDIKSSTSSHAGIEFLDFNVPSTQRLLVSIGLQEARIFAIFITASERAYARNPAMYQKVQETFRSYALPGGK</sequence>
<proteinExistence type="predicted"/>
<evidence type="ECO:0000313" key="2">
    <source>
        <dbReference type="EMBL" id="GHP07294.1"/>
    </source>
</evidence>
<feature type="signal peptide" evidence="1">
    <location>
        <begin position="1"/>
        <end position="16"/>
    </location>
</feature>
<dbReference type="Proteomes" id="UP000660262">
    <property type="component" value="Unassembled WGS sequence"/>
</dbReference>
<reference evidence="2" key="1">
    <citation type="submission" date="2020-10" db="EMBL/GenBank/DDBJ databases">
        <title>Unveiling of a novel bifunctional photoreceptor, Dualchrome1, isolated from a cosmopolitan green alga.</title>
        <authorList>
            <person name="Suzuki S."/>
            <person name="Kawachi M."/>
        </authorList>
    </citation>
    <scope>NUCLEOTIDE SEQUENCE</scope>
    <source>
        <strain evidence="2">NIES 2893</strain>
    </source>
</reference>
<organism evidence="2 3">
    <name type="scientific">Pycnococcus provasolii</name>
    <dbReference type="NCBI Taxonomy" id="41880"/>
    <lineage>
        <taxon>Eukaryota</taxon>
        <taxon>Viridiplantae</taxon>
        <taxon>Chlorophyta</taxon>
        <taxon>Pseudoscourfieldiophyceae</taxon>
        <taxon>Pseudoscourfieldiales</taxon>
        <taxon>Pycnococcaceae</taxon>
        <taxon>Pycnococcus</taxon>
    </lineage>
</organism>
<feature type="chain" id="PRO_5032558290" description="PsbP C-terminal domain-containing protein" evidence="1">
    <location>
        <begin position="17"/>
        <end position="226"/>
    </location>
</feature>
<evidence type="ECO:0000313" key="3">
    <source>
        <dbReference type="Proteomes" id="UP000660262"/>
    </source>
</evidence>
<keyword evidence="3" id="KW-1185">Reference proteome</keyword>
<gene>
    <name evidence="2" type="ORF">PPROV_000603500</name>
</gene>
<dbReference type="EMBL" id="BNJQ01000016">
    <property type="protein sequence ID" value="GHP07294.1"/>
    <property type="molecule type" value="Genomic_DNA"/>
</dbReference>
<protein>
    <recommendedName>
        <fullName evidence="4">PsbP C-terminal domain-containing protein</fullName>
    </recommendedName>
</protein>
<evidence type="ECO:0008006" key="4">
    <source>
        <dbReference type="Google" id="ProtNLM"/>
    </source>
</evidence>
<evidence type="ECO:0000256" key="1">
    <source>
        <dbReference type="SAM" id="SignalP"/>
    </source>
</evidence>
<comment type="caution">
    <text evidence="2">The sequence shown here is derived from an EMBL/GenBank/DDBJ whole genome shotgun (WGS) entry which is preliminary data.</text>
</comment>